<name>A0ACA9QHL6_9GLOM</name>
<reference evidence="1" key="1">
    <citation type="submission" date="2021-06" db="EMBL/GenBank/DDBJ databases">
        <authorList>
            <person name="Kallberg Y."/>
            <person name="Tangrot J."/>
            <person name="Rosling A."/>
        </authorList>
    </citation>
    <scope>NUCLEOTIDE SEQUENCE</scope>
    <source>
        <strain evidence="1">MA461A</strain>
    </source>
</reference>
<dbReference type="Proteomes" id="UP000789920">
    <property type="component" value="Unassembled WGS sequence"/>
</dbReference>
<feature type="non-terminal residue" evidence="1">
    <location>
        <position position="42"/>
    </location>
</feature>
<protein>
    <submittedName>
        <fullName evidence="1">15251_t:CDS:1</fullName>
    </submittedName>
</protein>
<organism evidence="1 2">
    <name type="scientific">Racocetra persica</name>
    <dbReference type="NCBI Taxonomy" id="160502"/>
    <lineage>
        <taxon>Eukaryota</taxon>
        <taxon>Fungi</taxon>
        <taxon>Fungi incertae sedis</taxon>
        <taxon>Mucoromycota</taxon>
        <taxon>Glomeromycotina</taxon>
        <taxon>Glomeromycetes</taxon>
        <taxon>Diversisporales</taxon>
        <taxon>Gigasporaceae</taxon>
        <taxon>Racocetra</taxon>
    </lineage>
</organism>
<gene>
    <name evidence="1" type="ORF">RPERSI_LOCUS14405</name>
</gene>
<evidence type="ECO:0000313" key="2">
    <source>
        <dbReference type="Proteomes" id="UP000789920"/>
    </source>
</evidence>
<proteinExistence type="predicted"/>
<evidence type="ECO:0000313" key="1">
    <source>
        <dbReference type="EMBL" id="CAG8753162.1"/>
    </source>
</evidence>
<keyword evidence="2" id="KW-1185">Reference proteome</keyword>
<feature type="non-terminal residue" evidence="1">
    <location>
        <position position="1"/>
    </location>
</feature>
<comment type="caution">
    <text evidence="1">The sequence shown here is derived from an EMBL/GenBank/DDBJ whole genome shotgun (WGS) entry which is preliminary data.</text>
</comment>
<sequence length="42" mass="4921">RGLDYYRYSLDRSVNAGQTQLSPEAKSEHISKQSRTELNFKF</sequence>
<dbReference type="EMBL" id="CAJVQC010033149">
    <property type="protein sequence ID" value="CAG8753162.1"/>
    <property type="molecule type" value="Genomic_DNA"/>
</dbReference>
<accession>A0ACA9QHL6</accession>